<dbReference type="Proteomes" id="UP000440578">
    <property type="component" value="Unassembled WGS sequence"/>
</dbReference>
<feature type="compositionally biased region" description="Low complexity" evidence="1">
    <location>
        <begin position="224"/>
        <end position="240"/>
    </location>
</feature>
<evidence type="ECO:0000313" key="3">
    <source>
        <dbReference type="Proteomes" id="UP000440578"/>
    </source>
</evidence>
<comment type="caution">
    <text evidence="2">The sequence shown here is derived from an EMBL/GenBank/DDBJ whole genome shotgun (WGS) entry which is preliminary data.</text>
</comment>
<reference evidence="2 3" key="1">
    <citation type="submission" date="2019-07" db="EMBL/GenBank/DDBJ databases">
        <title>Draft genome assembly of a fouling barnacle, Amphibalanus amphitrite (Darwin, 1854): The first reference genome for Thecostraca.</title>
        <authorList>
            <person name="Kim W."/>
        </authorList>
    </citation>
    <scope>NUCLEOTIDE SEQUENCE [LARGE SCALE GENOMIC DNA]</scope>
    <source>
        <strain evidence="2">SNU_AA5</strain>
        <tissue evidence="2">Soma without cirri and trophi</tissue>
    </source>
</reference>
<sequence length="240" mass="26879">MDEAPDDIVPGSGSVSPRYRTPTPESSTLDIQLVRNSEPSLRGAGGGAEDATVASPPVGVPGAQIGNGTYKRSVPEPEFWIVTVLKFAPEHVDESFVRDVEARLSKAFNDAYAEYRKRRRRERREAPGGRREQELELPPQTQPGSEGRERVYVHNVNVENNRTRLLYTAWQDGQPLRAVDAVTVVSDAIDDREMSVRMGHVVEVTKVSTAEQERSTRRRRWPTPDAQQAVQPAPQQQREQ</sequence>
<keyword evidence="3" id="KW-1185">Reference proteome</keyword>
<accession>A0A6A4W4G5</accession>
<gene>
    <name evidence="2" type="ORF">FJT64_027267</name>
</gene>
<feature type="region of interest" description="Disordered" evidence="1">
    <location>
        <begin position="207"/>
        <end position="240"/>
    </location>
</feature>
<name>A0A6A4W4G5_AMPAM</name>
<evidence type="ECO:0000313" key="2">
    <source>
        <dbReference type="EMBL" id="KAF0300199.1"/>
    </source>
</evidence>
<feature type="region of interest" description="Disordered" evidence="1">
    <location>
        <begin position="117"/>
        <end position="148"/>
    </location>
</feature>
<proteinExistence type="predicted"/>
<dbReference type="EMBL" id="VIIS01001279">
    <property type="protein sequence ID" value="KAF0300199.1"/>
    <property type="molecule type" value="Genomic_DNA"/>
</dbReference>
<organism evidence="2 3">
    <name type="scientific">Amphibalanus amphitrite</name>
    <name type="common">Striped barnacle</name>
    <name type="synonym">Balanus amphitrite</name>
    <dbReference type="NCBI Taxonomy" id="1232801"/>
    <lineage>
        <taxon>Eukaryota</taxon>
        <taxon>Metazoa</taxon>
        <taxon>Ecdysozoa</taxon>
        <taxon>Arthropoda</taxon>
        <taxon>Crustacea</taxon>
        <taxon>Multicrustacea</taxon>
        <taxon>Cirripedia</taxon>
        <taxon>Thoracica</taxon>
        <taxon>Thoracicalcarea</taxon>
        <taxon>Balanomorpha</taxon>
        <taxon>Balanoidea</taxon>
        <taxon>Balanidae</taxon>
        <taxon>Amphibalaninae</taxon>
        <taxon>Amphibalanus</taxon>
    </lineage>
</organism>
<dbReference type="AlphaFoldDB" id="A0A6A4W4G5"/>
<feature type="compositionally biased region" description="Polar residues" evidence="1">
    <location>
        <begin position="23"/>
        <end position="39"/>
    </location>
</feature>
<feature type="compositionally biased region" description="Basic and acidic residues" evidence="1">
    <location>
        <begin position="123"/>
        <end position="134"/>
    </location>
</feature>
<feature type="region of interest" description="Disordered" evidence="1">
    <location>
        <begin position="1"/>
        <end position="71"/>
    </location>
</feature>
<evidence type="ECO:0000256" key="1">
    <source>
        <dbReference type="SAM" id="MobiDB-lite"/>
    </source>
</evidence>
<protein>
    <submittedName>
        <fullName evidence="2">Uncharacterized protein</fullName>
    </submittedName>
</protein>